<gene>
    <name evidence="2" type="ORF">EDS130_LOCUS15493</name>
</gene>
<accession>A0A814HRN8</accession>
<feature type="compositionally biased region" description="Low complexity" evidence="1">
    <location>
        <begin position="279"/>
        <end position="289"/>
    </location>
</feature>
<proteinExistence type="predicted"/>
<dbReference type="OrthoDB" id="9978852at2759"/>
<comment type="caution">
    <text evidence="2">The sequence shown here is derived from an EMBL/GenBank/DDBJ whole genome shotgun (WGS) entry which is preliminary data.</text>
</comment>
<feature type="compositionally biased region" description="Polar residues" evidence="1">
    <location>
        <begin position="299"/>
        <end position="315"/>
    </location>
</feature>
<evidence type="ECO:0000313" key="2">
    <source>
        <dbReference type="EMBL" id="CAF1013000.1"/>
    </source>
</evidence>
<reference evidence="2" key="1">
    <citation type="submission" date="2021-02" db="EMBL/GenBank/DDBJ databases">
        <authorList>
            <person name="Nowell W R."/>
        </authorList>
    </citation>
    <scope>NUCLEOTIDE SEQUENCE</scope>
</reference>
<protein>
    <submittedName>
        <fullName evidence="2">Uncharacterized protein</fullName>
    </submittedName>
</protein>
<feature type="region of interest" description="Disordered" evidence="1">
    <location>
        <begin position="276"/>
        <end position="315"/>
    </location>
</feature>
<evidence type="ECO:0000313" key="3">
    <source>
        <dbReference type="Proteomes" id="UP000663852"/>
    </source>
</evidence>
<dbReference type="EMBL" id="CAJNOJ010000065">
    <property type="protein sequence ID" value="CAF1013000.1"/>
    <property type="molecule type" value="Genomic_DNA"/>
</dbReference>
<dbReference type="Proteomes" id="UP000663852">
    <property type="component" value="Unassembled WGS sequence"/>
</dbReference>
<dbReference type="AlphaFoldDB" id="A0A814HRN8"/>
<organism evidence="2 3">
    <name type="scientific">Adineta ricciae</name>
    <name type="common">Rotifer</name>
    <dbReference type="NCBI Taxonomy" id="249248"/>
    <lineage>
        <taxon>Eukaryota</taxon>
        <taxon>Metazoa</taxon>
        <taxon>Spiralia</taxon>
        <taxon>Gnathifera</taxon>
        <taxon>Rotifera</taxon>
        <taxon>Eurotatoria</taxon>
        <taxon>Bdelloidea</taxon>
        <taxon>Adinetida</taxon>
        <taxon>Adinetidae</taxon>
        <taxon>Adineta</taxon>
    </lineage>
</organism>
<sequence>MNDDTFDNRMISTRRNIRQRCQLKYSRHGALTWDKWTEHDCIFFSYVDANGNQRNQLELHSKNNLHKPNGKIIDLQQLQSLTCVHGNTNKDEPKDILILKIASKRHRLGFDKVYDYSQWKSLLDGVYNSTWDMTNSSQTNDSAAVNMFYESVNARRYRVRFADLETQEILVLPSSECELVFDVDKLVLEQYHDKQYTFPRSTIRTMRLIDDSTLELELGSRAPVQGFIRFRFDSPVDARSCYSQWNEGMSIRNPCDQQLISEKQTVQHLEPSIHSTHVPLQPQSSYQYQPPRPPPKNISKGSYYNSETSSSLVTTTRLPPRECSSFQTLV</sequence>
<evidence type="ECO:0000256" key="1">
    <source>
        <dbReference type="SAM" id="MobiDB-lite"/>
    </source>
</evidence>
<name>A0A814HRN8_ADIRI</name>